<evidence type="ECO:0000313" key="3">
    <source>
        <dbReference type="EMBL" id="KAK4446453.1"/>
    </source>
</evidence>
<dbReference type="Proteomes" id="UP001321760">
    <property type="component" value="Unassembled WGS sequence"/>
</dbReference>
<proteinExistence type="predicted"/>
<evidence type="ECO:0000256" key="2">
    <source>
        <dbReference type="SAM" id="SignalP"/>
    </source>
</evidence>
<evidence type="ECO:0000313" key="4">
    <source>
        <dbReference type="Proteomes" id="UP001321760"/>
    </source>
</evidence>
<feature type="signal peptide" evidence="2">
    <location>
        <begin position="1"/>
        <end position="22"/>
    </location>
</feature>
<feature type="region of interest" description="Disordered" evidence="1">
    <location>
        <begin position="189"/>
        <end position="239"/>
    </location>
</feature>
<feature type="compositionally biased region" description="Polar residues" evidence="1">
    <location>
        <begin position="189"/>
        <end position="208"/>
    </location>
</feature>
<evidence type="ECO:0000256" key="1">
    <source>
        <dbReference type="SAM" id="MobiDB-lite"/>
    </source>
</evidence>
<name>A0AAV9GDD6_9PEZI</name>
<protein>
    <submittedName>
        <fullName evidence="3">Uncharacterized protein</fullName>
    </submittedName>
</protein>
<keyword evidence="2" id="KW-0732">Signal</keyword>
<keyword evidence="4" id="KW-1185">Reference proteome</keyword>
<accession>A0AAV9GDD6</accession>
<organism evidence="3 4">
    <name type="scientific">Podospora aff. communis PSN243</name>
    <dbReference type="NCBI Taxonomy" id="3040156"/>
    <lineage>
        <taxon>Eukaryota</taxon>
        <taxon>Fungi</taxon>
        <taxon>Dikarya</taxon>
        <taxon>Ascomycota</taxon>
        <taxon>Pezizomycotina</taxon>
        <taxon>Sordariomycetes</taxon>
        <taxon>Sordariomycetidae</taxon>
        <taxon>Sordariales</taxon>
        <taxon>Podosporaceae</taxon>
        <taxon>Podospora</taxon>
    </lineage>
</organism>
<dbReference type="EMBL" id="MU865957">
    <property type="protein sequence ID" value="KAK4446453.1"/>
    <property type="molecule type" value="Genomic_DNA"/>
</dbReference>
<reference evidence="3" key="2">
    <citation type="submission" date="2023-05" db="EMBL/GenBank/DDBJ databases">
        <authorList>
            <consortium name="Lawrence Berkeley National Laboratory"/>
            <person name="Steindorff A."/>
            <person name="Hensen N."/>
            <person name="Bonometti L."/>
            <person name="Westerberg I."/>
            <person name="Brannstrom I.O."/>
            <person name="Guillou S."/>
            <person name="Cros-Aarteil S."/>
            <person name="Calhoun S."/>
            <person name="Haridas S."/>
            <person name="Kuo A."/>
            <person name="Mondo S."/>
            <person name="Pangilinan J."/>
            <person name="Riley R."/>
            <person name="Labutti K."/>
            <person name="Andreopoulos B."/>
            <person name="Lipzen A."/>
            <person name="Chen C."/>
            <person name="Yanf M."/>
            <person name="Daum C."/>
            <person name="Ng V."/>
            <person name="Clum A."/>
            <person name="Ohm R."/>
            <person name="Martin F."/>
            <person name="Silar P."/>
            <person name="Natvig D."/>
            <person name="Lalanne C."/>
            <person name="Gautier V."/>
            <person name="Ament-Velasquez S.L."/>
            <person name="Kruys A."/>
            <person name="Hutchinson M.I."/>
            <person name="Powell A.J."/>
            <person name="Barry K."/>
            <person name="Miller A.N."/>
            <person name="Grigoriev I.V."/>
            <person name="Debuchy R."/>
            <person name="Gladieux P."/>
            <person name="Thoren M.H."/>
            <person name="Johannesson H."/>
        </authorList>
    </citation>
    <scope>NUCLEOTIDE SEQUENCE</scope>
    <source>
        <strain evidence="3">PSN243</strain>
    </source>
</reference>
<reference evidence="3" key="1">
    <citation type="journal article" date="2023" name="Mol. Phylogenet. Evol.">
        <title>Genome-scale phylogeny and comparative genomics of the fungal order Sordariales.</title>
        <authorList>
            <person name="Hensen N."/>
            <person name="Bonometti L."/>
            <person name="Westerberg I."/>
            <person name="Brannstrom I.O."/>
            <person name="Guillou S."/>
            <person name="Cros-Aarteil S."/>
            <person name="Calhoun S."/>
            <person name="Haridas S."/>
            <person name="Kuo A."/>
            <person name="Mondo S."/>
            <person name="Pangilinan J."/>
            <person name="Riley R."/>
            <person name="LaButti K."/>
            <person name="Andreopoulos B."/>
            <person name="Lipzen A."/>
            <person name="Chen C."/>
            <person name="Yan M."/>
            <person name="Daum C."/>
            <person name="Ng V."/>
            <person name="Clum A."/>
            <person name="Steindorff A."/>
            <person name="Ohm R.A."/>
            <person name="Martin F."/>
            <person name="Silar P."/>
            <person name="Natvig D.O."/>
            <person name="Lalanne C."/>
            <person name="Gautier V."/>
            <person name="Ament-Velasquez S.L."/>
            <person name="Kruys A."/>
            <person name="Hutchinson M.I."/>
            <person name="Powell A.J."/>
            <person name="Barry K."/>
            <person name="Miller A.N."/>
            <person name="Grigoriev I.V."/>
            <person name="Debuchy R."/>
            <person name="Gladieux P."/>
            <person name="Hiltunen Thoren M."/>
            <person name="Johannesson H."/>
        </authorList>
    </citation>
    <scope>NUCLEOTIDE SEQUENCE</scope>
    <source>
        <strain evidence="3">PSN243</strain>
    </source>
</reference>
<sequence>MFLARVGCFSVALASFPASLHTSPVTKTPVDRLETRGLDEYVVLANCISDDGVRSSQMAYYPGSPNASPNVVAQTSYGQTSVWEYSATAGRFDDGNVFTATIGPPVAQGEFAGTGKASQGSFSCWRNHRKNLYNWAEHLCTGIYDCNRKSPPPPPAPSSLAPTTSPLVTPLVVPTTLVVQTSSAPLFSSRETNSAGIDTGQRTPSSVLTGGAKPQETMSIGSSVMDASPNTTSSPVNAS</sequence>
<gene>
    <name evidence="3" type="ORF">QBC34DRAFT_150484</name>
</gene>
<dbReference type="AlphaFoldDB" id="A0AAV9GDD6"/>
<feature type="non-terminal residue" evidence="3">
    <location>
        <position position="239"/>
    </location>
</feature>
<comment type="caution">
    <text evidence="3">The sequence shown here is derived from an EMBL/GenBank/DDBJ whole genome shotgun (WGS) entry which is preliminary data.</text>
</comment>
<feature type="compositionally biased region" description="Polar residues" evidence="1">
    <location>
        <begin position="228"/>
        <end position="239"/>
    </location>
</feature>
<feature type="chain" id="PRO_5043530048" evidence="2">
    <location>
        <begin position="23"/>
        <end position="239"/>
    </location>
</feature>